<evidence type="ECO:0000313" key="7">
    <source>
        <dbReference type="EMBL" id="WUO44487.1"/>
    </source>
</evidence>
<sequence length="95" mass="9880">MRTSAPSRRPAGKRNAAAVAVAAAAAAGSVVIDAYTDWYRGLNRPARHAPSGAYGLVWTPLYASIAFAAGHAPGRARGRLARCLCYPAGRRTPCA</sequence>
<name>A0ABZ1RCJ7_9ACTN</name>
<evidence type="ECO:0000256" key="1">
    <source>
        <dbReference type="ARBA" id="ARBA00004141"/>
    </source>
</evidence>
<reference evidence="7" key="1">
    <citation type="submission" date="2022-10" db="EMBL/GenBank/DDBJ databases">
        <title>The complete genomes of actinobacterial strains from the NBC collection.</title>
        <authorList>
            <person name="Joergensen T.S."/>
            <person name="Alvarez Arevalo M."/>
            <person name="Sterndorff E.B."/>
            <person name="Faurdal D."/>
            <person name="Vuksanovic O."/>
            <person name="Mourched A.-S."/>
            <person name="Charusanti P."/>
            <person name="Shaw S."/>
            <person name="Blin K."/>
            <person name="Weber T."/>
        </authorList>
    </citation>
    <scope>NUCLEOTIDE SEQUENCE</scope>
    <source>
        <strain evidence="7">NBC_00283</strain>
    </source>
</reference>
<dbReference type="RefSeq" id="WP_328774923.1">
    <property type="nucleotide sequence ID" value="NZ_CP108057.1"/>
</dbReference>
<proteinExistence type="inferred from homology"/>
<evidence type="ECO:0000313" key="8">
    <source>
        <dbReference type="Proteomes" id="UP001432075"/>
    </source>
</evidence>
<dbReference type="InterPro" id="IPR038330">
    <property type="entry name" value="TspO/MBR-related_sf"/>
</dbReference>
<dbReference type="EMBL" id="CP108057">
    <property type="protein sequence ID" value="WUO44487.1"/>
    <property type="molecule type" value="Genomic_DNA"/>
</dbReference>
<comment type="similarity">
    <text evidence="2">Belongs to the TspO/BZRP family.</text>
</comment>
<dbReference type="InterPro" id="IPR004307">
    <property type="entry name" value="TspO_MBR"/>
</dbReference>
<evidence type="ECO:0000256" key="4">
    <source>
        <dbReference type="ARBA" id="ARBA00022989"/>
    </source>
</evidence>
<dbReference type="Pfam" id="PF03073">
    <property type="entry name" value="TspO_MBR"/>
    <property type="match status" value="1"/>
</dbReference>
<dbReference type="Gene3D" id="1.20.1260.100">
    <property type="entry name" value="TspO/MBR protein"/>
    <property type="match status" value="1"/>
</dbReference>
<keyword evidence="3 6" id="KW-0812">Transmembrane</keyword>
<accession>A0ABZ1RCJ7</accession>
<gene>
    <name evidence="7" type="ORF">OHU17_00950</name>
</gene>
<evidence type="ECO:0000256" key="6">
    <source>
        <dbReference type="SAM" id="Phobius"/>
    </source>
</evidence>
<comment type="subcellular location">
    <subcellularLocation>
        <location evidence="1">Membrane</location>
        <topology evidence="1">Multi-pass membrane protein</topology>
    </subcellularLocation>
</comment>
<keyword evidence="4 6" id="KW-1133">Transmembrane helix</keyword>
<organism evidence="7 8">
    <name type="scientific">Streptomyces goshikiensis</name>
    <dbReference type="NCBI Taxonomy" id="1942"/>
    <lineage>
        <taxon>Bacteria</taxon>
        <taxon>Bacillati</taxon>
        <taxon>Actinomycetota</taxon>
        <taxon>Actinomycetes</taxon>
        <taxon>Kitasatosporales</taxon>
        <taxon>Streptomycetaceae</taxon>
        <taxon>Streptomyces</taxon>
    </lineage>
</organism>
<keyword evidence="8" id="KW-1185">Reference proteome</keyword>
<protein>
    <submittedName>
        <fullName evidence="7">Tryptophan-rich sensory protein</fullName>
    </submittedName>
</protein>
<feature type="transmembrane region" description="Helical" evidence="6">
    <location>
        <begin position="52"/>
        <end position="72"/>
    </location>
</feature>
<evidence type="ECO:0000256" key="2">
    <source>
        <dbReference type="ARBA" id="ARBA00007524"/>
    </source>
</evidence>
<evidence type="ECO:0000256" key="3">
    <source>
        <dbReference type="ARBA" id="ARBA00022692"/>
    </source>
</evidence>
<keyword evidence="5 6" id="KW-0472">Membrane</keyword>
<dbReference type="Proteomes" id="UP001432075">
    <property type="component" value="Chromosome"/>
</dbReference>
<evidence type="ECO:0000256" key="5">
    <source>
        <dbReference type="ARBA" id="ARBA00023136"/>
    </source>
</evidence>